<proteinExistence type="inferred from homology"/>
<comment type="function">
    <text evidence="8">Reversible hydration of carbon dioxide.</text>
</comment>
<dbReference type="GO" id="GO:0008270">
    <property type="term" value="F:zinc ion binding"/>
    <property type="evidence" value="ECO:0007669"/>
    <property type="project" value="UniProtKB-UniRule"/>
</dbReference>
<dbReference type="Pfam" id="PF00484">
    <property type="entry name" value="Pro_CA"/>
    <property type="match status" value="1"/>
</dbReference>
<gene>
    <name evidence="9" type="ORF">FTW19_24085</name>
</gene>
<evidence type="ECO:0000256" key="3">
    <source>
        <dbReference type="ARBA" id="ARBA00022723"/>
    </source>
</evidence>
<dbReference type="InterPro" id="IPR036874">
    <property type="entry name" value="Carbonic_anhydrase_sf"/>
</dbReference>
<keyword evidence="5 8" id="KW-0456">Lyase</keyword>
<dbReference type="RefSeq" id="WP_147650105.1">
    <property type="nucleotide sequence ID" value="NZ_CP042806.1"/>
</dbReference>
<keyword evidence="4 7" id="KW-0862">Zinc</keyword>
<dbReference type="PANTHER" id="PTHR11002">
    <property type="entry name" value="CARBONIC ANHYDRASE"/>
    <property type="match status" value="1"/>
</dbReference>
<name>A0A5B9EFJ0_9BACT</name>
<dbReference type="AlphaFoldDB" id="A0A5B9EFJ0"/>
<evidence type="ECO:0000256" key="7">
    <source>
        <dbReference type="PIRSR" id="PIRSR601765-1"/>
    </source>
</evidence>
<evidence type="ECO:0000256" key="2">
    <source>
        <dbReference type="ARBA" id="ARBA00012925"/>
    </source>
</evidence>
<dbReference type="CDD" id="cd00884">
    <property type="entry name" value="beta_CA_cladeB"/>
    <property type="match status" value="1"/>
</dbReference>
<dbReference type="KEGG" id="talb:FTW19_24085"/>
<dbReference type="OrthoDB" id="9769739at2"/>
<dbReference type="InterPro" id="IPR001765">
    <property type="entry name" value="Carbonic_anhydrase"/>
</dbReference>
<protein>
    <recommendedName>
        <fullName evidence="2 8">Carbonic anhydrase</fullName>
        <ecNumber evidence="2 8">4.2.1.1</ecNumber>
    </recommendedName>
    <alternativeName>
        <fullName evidence="8">Carbonate dehydratase</fullName>
    </alternativeName>
</protein>
<feature type="binding site" evidence="7">
    <location>
        <position position="45"/>
    </location>
    <ligand>
        <name>Zn(2+)</name>
        <dbReference type="ChEBI" id="CHEBI:29105"/>
    </ligand>
</feature>
<reference evidence="9 10" key="1">
    <citation type="submission" date="2019-08" db="EMBL/GenBank/DDBJ databases">
        <title>Complete genome sequence of Terriglobus albidus strain ORNL.</title>
        <authorList>
            <person name="Podar M."/>
        </authorList>
    </citation>
    <scope>NUCLEOTIDE SEQUENCE [LARGE SCALE GENOMIC DNA]</scope>
    <source>
        <strain evidence="9 10">ORNL</strain>
    </source>
</reference>
<dbReference type="PROSITE" id="PS00704">
    <property type="entry name" value="PROK_CO2_ANHYDRASE_1"/>
    <property type="match status" value="1"/>
</dbReference>
<dbReference type="GO" id="GO:0015976">
    <property type="term" value="P:carbon utilization"/>
    <property type="evidence" value="ECO:0007669"/>
    <property type="project" value="InterPro"/>
</dbReference>
<dbReference type="Gene3D" id="3.40.1050.10">
    <property type="entry name" value="Carbonic anhydrase"/>
    <property type="match status" value="1"/>
</dbReference>
<dbReference type="EMBL" id="CP042806">
    <property type="protein sequence ID" value="QEE30808.1"/>
    <property type="molecule type" value="Genomic_DNA"/>
</dbReference>
<dbReference type="SUPFAM" id="SSF53056">
    <property type="entry name" value="beta-carbonic anhydrase, cab"/>
    <property type="match status" value="1"/>
</dbReference>
<feature type="binding site" evidence="7">
    <location>
        <position position="102"/>
    </location>
    <ligand>
        <name>Zn(2+)</name>
        <dbReference type="ChEBI" id="CHEBI:29105"/>
    </ligand>
</feature>
<evidence type="ECO:0000256" key="5">
    <source>
        <dbReference type="ARBA" id="ARBA00023239"/>
    </source>
</evidence>
<feature type="binding site" evidence="7">
    <location>
        <position position="105"/>
    </location>
    <ligand>
        <name>Zn(2+)</name>
        <dbReference type="ChEBI" id="CHEBI:29105"/>
    </ligand>
</feature>
<dbReference type="InterPro" id="IPR045066">
    <property type="entry name" value="Beta_CA_cladeB"/>
</dbReference>
<dbReference type="SMART" id="SM00947">
    <property type="entry name" value="Pro_CA"/>
    <property type="match status" value="1"/>
</dbReference>
<comment type="cofactor">
    <cofactor evidence="7">
        <name>Zn(2+)</name>
        <dbReference type="ChEBI" id="CHEBI:29105"/>
    </cofactor>
    <text evidence="7">Binds 1 zinc ion per subunit.</text>
</comment>
<dbReference type="GO" id="GO:0004089">
    <property type="term" value="F:carbonate dehydratase activity"/>
    <property type="evidence" value="ECO:0007669"/>
    <property type="project" value="UniProtKB-UniRule"/>
</dbReference>
<dbReference type="PROSITE" id="PS00705">
    <property type="entry name" value="PROK_CO2_ANHYDRASE_2"/>
    <property type="match status" value="1"/>
</dbReference>
<evidence type="ECO:0000256" key="1">
    <source>
        <dbReference type="ARBA" id="ARBA00006217"/>
    </source>
</evidence>
<evidence type="ECO:0000256" key="6">
    <source>
        <dbReference type="ARBA" id="ARBA00048348"/>
    </source>
</evidence>
<keyword evidence="3 7" id="KW-0479">Metal-binding</keyword>
<keyword evidence="10" id="KW-1185">Reference proteome</keyword>
<evidence type="ECO:0000256" key="8">
    <source>
        <dbReference type="RuleBase" id="RU003956"/>
    </source>
</evidence>
<organism evidence="9 10">
    <name type="scientific">Terriglobus albidus</name>
    <dbReference type="NCBI Taxonomy" id="1592106"/>
    <lineage>
        <taxon>Bacteria</taxon>
        <taxon>Pseudomonadati</taxon>
        <taxon>Acidobacteriota</taxon>
        <taxon>Terriglobia</taxon>
        <taxon>Terriglobales</taxon>
        <taxon>Acidobacteriaceae</taxon>
        <taxon>Terriglobus</taxon>
    </lineage>
</organism>
<feature type="binding site" evidence="7">
    <location>
        <position position="43"/>
    </location>
    <ligand>
        <name>Zn(2+)</name>
        <dbReference type="ChEBI" id="CHEBI:29105"/>
    </ligand>
</feature>
<dbReference type="PANTHER" id="PTHR11002:SF76">
    <property type="entry name" value="CARBONIC ANHYDRASE"/>
    <property type="match status" value="1"/>
</dbReference>
<dbReference type="Proteomes" id="UP000321820">
    <property type="component" value="Chromosome"/>
</dbReference>
<dbReference type="InterPro" id="IPR015892">
    <property type="entry name" value="Carbonic_anhydrase_CS"/>
</dbReference>
<dbReference type="EC" id="4.2.1.1" evidence="2 8"/>
<comment type="catalytic activity">
    <reaction evidence="6 8">
        <text>hydrogencarbonate + H(+) = CO2 + H2O</text>
        <dbReference type="Rhea" id="RHEA:10748"/>
        <dbReference type="ChEBI" id="CHEBI:15377"/>
        <dbReference type="ChEBI" id="CHEBI:15378"/>
        <dbReference type="ChEBI" id="CHEBI:16526"/>
        <dbReference type="ChEBI" id="CHEBI:17544"/>
        <dbReference type="EC" id="4.2.1.1"/>
    </reaction>
</comment>
<evidence type="ECO:0000313" key="10">
    <source>
        <dbReference type="Proteomes" id="UP000321820"/>
    </source>
</evidence>
<sequence length="209" mass="23038">MDVREHLKQGIHRFQTEIYPELRETYLEAVSKPQEPHTLIITCADSRIDPELITQSGPGELFVMRNIGNLVPPYGEMIGGVSSVIEYAVTALKVKHLVICGHSDCGAMKALLKPESTEKMPTVRRWLRNAEAALSVTREIAPEANMLPNLTEQNVLMQMTHAKTHPAVAGAMARGELTVGGWVYDIAKGDVRIYDDQKNKFESTVGAGA</sequence>
<evidence type="ECO:0000313" key="9">
    <source>
        <dbReference type="EMBL" id="QEE30808.1"/>
    </source>
</evidence>
<comment type="similarity">
    <text evidence="1 8">Belongs to the beta-class carbonic anhydrase family.</text>
</comment>
<accession>A0A5B9EFJ0</accession>
<evidence type="ECO:0000256" key="4">
    <source>
        <dbReference type="ARBA" id="ARBA00022833"/>
    </source>
</evidence>